<evidence type="ECO:0000313" key="1">
    <source>
        <dbReference type="EMBL" id="NNU37558.1"/>
    </source>
</evidence>
<reference evidence="1 2" key="1">
    <citation type="submission" date="2020-02" db="EMBL/GenBank/DDBJ databases">
        <authorList>
            <person name="Sun Q."/>
        </authorList>
    </citation>
    <scope>NUCLEOTIDE SEQUENCE [LARGE SCALE GENOMIC DNA]</scope>
    <source>
        <strain evidence="1 2">CCBAU 03386</strain>
    </source>
</reference>
<evidence type="ECO:0000313" key="2">
    <source>
        <dbReference type="Proteomes" id="UP000519972"/>
    </source>
</evidence>
<protein>
    <submittedName>
        <fullName evidence="1">Uncharacterized protein</fullName>
    </submittedName>
</protein>
<name>A0A7Y3WEW0_9HYPH</name>
<dbReference type="EMBL" id="JABFCN010000022">
    <property type="protein sequence ID" value="NNU37558.1"/>
    <property type="molecule type" value="Genomic_DNA"/>
</dbReference>
<dbReference type="AlphaFoldDB" id="A0A7Y3WEW0"/>
<keyword evidence="2" id="KW-1185">Reference proteome</keyword>
<comment type="caution">
    <text evidence="1">The sequence shown here is derived from an EMBL/GenBank/DDBJ whole genome shotgun (WGS) entry which is preliminary data.</text>
</comment>
<dbReference type="RefSeq" id="WP_246270950.1">
    <property type="nucleotide sequence ID" value="NZ_JABFCN010000022.1"/>
</dbReference>
<accession>A0A7Y3WEW0</accession>
<dbReference type="Proteomes" id="UP000519972">
    <property type="component" value="Unassembled WGS sequence"/>
</dbReference>
<sequence>MISLGTDGGIDGFDLEAVTEISSWLASVCDASVLVQFFCRVRWSAIPGYCTSSTGILTEMNARNTLLTNSMCRKFCSGTVELYRFSVSCCHGQFMPPDLINQSELR</sequence>
<gene>
    <name evidence="1" type="ORF">G9X64_13870</name>
</gene>
<proteinExistence type="predicted"/>
<organism evidence="1 2">
    <name type="scientific">Rhizobium sophorae</name>
    <dbReference type="NCBI Taxonomy" id="1535242"/>
    <lineage>
        <taxon>Bacteria</taxon>
        <taxon>Pseudomonadati</taxon>
        <taxon>Pseudomonadota</taxon>
        <taxon>Alphaproteobacteria</taxon>
        <taxon>Hyphomicrobiales</taxon>
        <taxon>Rhizobiaceae</taxon>
        <taxon>Rhizobium/Agrobacterium group</taxon>
        <taxon>Rhizobium</taxon>
    </lineage>
</organism>